<accession>V6HV86</accession>
<dbReference type="STRING" id="1049790.LEP1GSC047_3063"/>
<dbReference type="Proteomes" id="UP000018719">
    <property type="component" value="Unassembled WGS sequence"/>
</dbReference>
<evidence type="ECO:0000313" key="1">
    <source>
        <dbReference type="EMBL" id="EQA36739.1"/>
    </source>
</evidence>
<organism evidence="1 2">
    <name type="scientific">Leptospira inadai serovar Lyme str. 10</name>
    <dbReference type="NCBI Taxonomy" id="1049790"/>
    <lineage>
        <taxon>Bacteria</taxon>
        <taxon>Pseudomonadati</taxon>
        <taxon>Spirochaetota</taxon>
        <taxon>Spirochaetia</taxon>
        <taxon>Leptospirales</taxon>
        <taxon>Leptospiraceae</taxon>
        <taxon>Leptospira</taxon>
    </lineage>
</organism>
<dbReference type="EMBL" id="AHMM02000017">
    <property type="protein sequence ID" value="EQA36739.1"/>
    <property type="molecule type" value="Genomic_DNA"/>
</dbReference>
<evidence type="ECO:0000313" key="2">
    <source>
        <dbReference type="Proteomes" id="UP000018719"/>
    </source>
</evidence>
<reference evidence="1 2" key="1">
    <citation type="submission" date="2013-05" db="EMBL/GenBank/DDBJ databases">
        <authorList>
            <person name="Harkins D.M."/>
            <person name="Durkin A.S."/>
            <person name="Brinkac L.M."/>
            <person name="Haft D.H."/>
            <person name="Selengut J.D."/>
            <person name="Sanka R."/>
            <person name="DePew J."/>
            <person name="Purushe J."/>
            <person name="Hartskeerl R.A."/>
            <person name="Ahmed A."/>
            <person name="van der Linden H."/>
            <person name="Goris M.G.A."/>
            <person name="Vinetz J.M."/>
            <person name="Sutton G.G."/>
            <person name="Nierman W.C."/>
            <person name="Fouts D.E."/>
        </authorList>
    </citation>
    <scope>NUCLEOTIDE SEQUENCE [LARGE SCALE GENOMIC DNA]</scope>
    <source>
        <strain evidence="1 2">10</strain>
    </source>
</reference>
<comment type="caution">
    <text evidence="1">The sequence shown here is derived from an EMBL/GenBank/DDBJ whole genome shotgun (WGS) entry which is preliminary data.</text>
</comment>
<name>V6HV86_9LEPT</name>
<sequence length="38" mass="4478">MDLSQDRLLNSSLVGGRRYDVREFCDQCLIIFAIRVKF</sequence>
<proteinExistence type="predicted"/>
<gene>
    <name evidence="1" type="ORF">LEP1GSC047_3063</name>
</gene>
<protein>
    <submittedName>
        <fullName evidence="1">Uncharacterized protein</fullName>
    </submittedName>
</protein>
<dbReference type="AlphaFoldDB" id="V6HV86"/>